<sequence>MRLFAILLSVCLIGVAHAERFFGDFDVIGEPVVGGNSGLIEEMNRDRLSVNADAGTEFELPVRYFSPRLMARSQTRLSALFPADAAARRDRMMRGQGSSLTEAGLTLDRLFGPRRGYRFDAVFKARREMLYNYTQPAEAAFNPFFEAPGTLTESEGFNINAGLAKTFGDLDMAVRVDRLFPHRDDGRLVSSPYRTSALASLATYLDPAWWWPGARLNINIDARDAFNENDDARFAGANLSFDTFGAASLRVGYRHDLIDHLDTSATVGLGFSLFERLNFDISGIRNPDDTYGVLARLLVTQL</sequence>
<dbReference type="AlphaFoldDB" id="A0A9Q3YN62"/>
<comment type="caution">
    <text evidence="2">The sequence shown here is derived from an EMBL/GenBank/DDBJ whole genome shotgun (WGS) entry which is preliminary data.</text>
</comment>
<dbReference type="RefSeq" id="WP_228234363.1">
    <property type="nucleotide sequence ID" value="NZ_JAJGNA010000018.1"/>
</dbReference>
<evidence type="ECO:0000313" key="2">
    <source>
        <dbReference type="EMBL" id="MCC4309539.1"/>
    </source>
</evidence>
<protein>
    <recommendedName>
        <fullName evidence="4">DUF2860 domain-containing protein</fullName>
    </recommendedName>
</protein>
<evidence type="ECO:0000313" key="3">
    <source>
        <dbReference type="Proteomes" id="UP001108027"/>
    </source>
</evidence>
<evidence type="ECO:0008006" key="4">
    <source>
        <dbReference type="Google" id="ProtNLM"/>
    </source>
</evidence>
<accession>A0A9Q3YN62</accession>
<keyword evidence="3" id="KW-1185">Reference proteome</keyword>
<keyword evidence="1" id="KW-0732">Signal</keyword>
<feature type="signal peptide" evidence="1">
    <location>
        <begin position="1"/>
        <end position="18"/>
    </location>
</feature>
<name>A0A9Q3YN62_9GAMM</name>
<organism evidence="2 3">
    <name type="scientific">Alloalcanivorax marinus</name>
    <dbReference type="NCBI Taxonomy" id="1177169"/>
    <lineage>
        <taxon>Bacteria</taxon>
        <taxon>Pseudomonadati</taxon>
        <taxon>Pseudomonadota</taxon>
        <taxon>Gammaproteobacteria</taxon>
        <taxon>Oceanospirillales</taxon>
        <taxon>Alcanivoracaceae</taxon>
        <taxon>Alloalcanivorax</taxon>
    </lineage>
</organism>
<gene>
    <name evidence="2" type="ORF">LL252_13265</name>
</gene>
<reference evidence="2" key="1">
    <citation type="submission" date="2021-10" db="EMBL/GenBank/DDBJ databases">
        <title>The diversity and Nitrogen Metabolism of Culturable Nitrate-Utilizing Bacteria Within the Oxygen Minimum Zone of the Changjiang (Yangtze River)Estuary.</title>
        <authorList>
            <person name="Zhang D."/>
            <person name="Zheng J."/>
            <person name="Liu S."/>
            <person name="He W."/>
        </authorList>
    </citation>
    <scope>NUCLEOTIDE SEQUENCE</scope>
    <source>
        <strain evidence="2">FXH-223</strain>
    </source>
</reference>
<feature type="chain" id="PRO_5040215216" description="DUF2860 domain-containing protein" evidence="1">
    <location>
        <begin position="19"/>
        <end position="302"/>
    </location>
</feature>
<dbReference type="EMBL" id="JAJGNA010000018">
    <property type="protein sequence ID" value="MCC4309539.1"/>
    <property type="molecule type" value="Genomic_DNA"/>
</dbReference>
<evidence type="ECO:0000256" key="1">
    <source>
        <dbReference type="SAM" id="SignalP"/>
    </source>
</evidence>
<dbReference type="Proteomes" id="UP001108027">
    <property type="component" value="Unassembled WGS sequence"/>
</dbReference>
<proteinExistence type="predicted"/>